<proteinExistence type="predicted"/>
<evidence type="ECO:0000259" key="2">
    <source>
        <dbReference type="PROSITE" id="PS50106"/>
    </source>
</evidence>
<dbReference type="InterPro" id="IPR036034">
    <property type="entry name" value="PDZ_sf"/>
</dbReference>
<dbReference type="PROSITE" id="PS50106">
    <property type="entry name" value="PDZ"/>
    <property type="match status" value="1"/>
</dbReference>
<dbReference type="VEuPathDB" id="FungiDB:SDRG_14960"/>
<dbReference type="SUPFAM" id="SSF50156">
    <property type="entry name" value="PDZ domain-like"/>
    <property type="match status" value="1"/>
</dbReference>
<gene>
    <name evidence="3" type="ORF">SDRG_14960</name>
</gene>
<evidence type="ECO:0000313" key="3">
    <source>
        <dbReference type="EMBL" id="EQC27245.1"/>
    </source>
</evidence>
<dbReference type="InParanoid" id="T0Q1I7"/>
<feature type="region of interest" description="Disordered" evidence="1">
    <location>
        <begin position="186"/>
        <end position="226"/>
    </location>
</feature>
<evidence type="ECO:0000256" key="1">
    <source>
        <dbReference type="SAM" id="MobiDB-lite"/>
    </source>
</evidence>
<sequence length="323" mass="35197">MVAEITSVAVPLRLVIKLRTYDLSWNASLPAESLLDMARDLTEQQMTLDGLFNATQGREVDLTAPLGQSVAPNDVVEAKSFLDMPDDSYSTLPWFAATTSQDGLFYQQLCAMAIVGKRENRRVAKEMRQRAKDTDQLLSLMALYFQTSPDQPNVAVIEDRPRVVRARRALSSSAPVAPPSPIVASIVARSPPRSPDVSAFTDSDSEDPPMASPPPRATPPPPVKVTTPDDMFDVVFTQKAIGLKLIMDDTKRYAIVRECMAGSEANRYPDIRPGVAVVAVNGQSVHGIGLNRTLSRLREAPRPVVVRFGHAAKASSASWSDVL</sequence>
<accession>T0Q1I7</accession>
<dbReference type="Gene3D" id="2.30.42.10">
    <property type="match status" value="1"/>
</dbReference>
<organism evidence="3 4">
    <name type="scientific">Saprolegnia diclina (strain VS20)</name>
    <dbReference type="NCBI Taxonomy" id="1156394"/>
    <lineage>
        <taxon>Eukaryota</taxon>
        <taxon>Sar</taxon>
        <taxon>Stramenopiles</taxon>
        <taxon>Oomycota</taxon>
        <taxon>Saprolegniomycetes</taxon>
        <taxon>Saprolegniales</taxon>
        <taxon>Saprolegniaceae</taxon>
        <taxon>Saprolegnia</taxon>
    </lineage>
</organism>
<reference evidence="3 4" key="1">
    <citation type="submission" date="2012-04" db="EMBL/GenBank/DDBJ databases">
        <title>The Genome Sequence of Saprolegnia declina VS20.</title>
        <authorList>
            <consortium name="The Broad Institute Genome Sequencing Platform"/>
            <person name="Russ C."/>
            <person name="Nusbaum C."/>
            <person name="Tyler B."/>
            <person name="van West P."/>
            <person name="Dieguez-Uribeondo J."/>
            <person name="de Bruijn I."/>
            <person name="Tripathy S."/>
            <person name="Jiang R."/>
            <person name="Young S.K."/>
            <person name="Zeng Q."/>
            <person name="Gargeya S."/>
            <person name="Fitzgerald M."/>
            <person name="Haas B."/>
            <person name="Abouelleil A."/>
            <person name="Alvarado L."/>
            <person name="Arachchi H.M."/>
            <person name="Berlin A."/>
            <person name="Chapman S.B."/>
            <person name="Goldberg J."/>
            <person name="Griggs A."/>
            <person name="Gujja S."/>
            <person name="Hansen M."/>
            <person name="Howarth C."/>
            <person name="Imamovic A."/>
            <person name="Larimer J."/>
            <person name="McCowen C."/>
            <person name="Montmayeur A."/>
            <person name="Murphy C."/>
            <person name="Neiman D."/>
            <person name="Pearson M."/>
            <person name="Priest M."/>
            <person name="Roberts A."/>
            <person name="Saif S."/>
            <person name="Shea T."/>
            <person name="Sisk P."/>
            <person name="Sykes S."/>
            <person name="Wortman J."/>
            <person name="Nusbaum C."/>
            <person name="Birren B."/>
        </authorList>
    </citation>
    <scope>NUCLEOTIDE SEQUENCE [LARGE SCALE GENOMIC DNA]</scope>
    <source>
        <strain evidence="3 4">VS20</strain>
    </source>
</reference>
<dbReference type="OrthoDB" id="67726at2759"/>
<dbReference type="EMBL" id="JH767212">
    <property type="protein sequence ID" value="EQC27245.1"/>
    <property type="molecule type" value="Genomic_DNA"/>
</dbReference>
<feature type="domain" description="PDZ" evidence="2">
    <location>
        <begin position="241"/>
        <end position="312"/>
    </location>
</feature>
<feature type="compositionally biased region" description="Pro residues" evidence="1">
    <location>
        <begin position="210"/>
        <end position="223"/>
    </location>
</feature>
<dbReference type="eggNOG" id="ENOG502RYB7">
    <property type="taxonomic scope" value="Eukaryota"/>
</dbReference>
<dbReference type="AlphaFoldDB" id="T0Q1I7"/>
<dbReference type="GeneID" id="19955687"/>
<name>T0Q1I7_SAPDV</name>
<dbReference type="Proteomes" id="UP000030762">
    <property type="component" value="Unassembled WGS sequence"/>
</dbReference>
<dbReference type="OMA" id="ECMAGSE"/>
<dbReference type="RefSeq" id="XP_008619344.1">
    <property type="nucleotide sequence ID" value="XM_008621122.1"/>
</dbReference>
<keyword evidence="4" id="KW-1185">Reference proteome</keyword>
<dbReference type="InterPro" id="IPR001478">
    <property type="entry name" value="PDZ"/>
</dbReference>
<protein>
    <recommendedName>
        <fullName evidence="2">PDZ domain-containing protein</fullName>
    </recommendedName>
</protein>
<evidence type="ECO:0000313" key="4">
    <source>
        <dbReference type="Proteomes" id="UP000030762"/>
    </source>
</evidence>